<feature type="coiled-coil region" evidence="1">
    <location>
        <begin position="192"/>
        <end position="240"/>
    </location>
</feature>
<evidence type="ECO:0000313" key="4">
    <source>
        <dbReference type="EMBL" id="OGG37642.1"/>
    </source>
</evidence>
<dbReference type="InterPro" id="IPR050570">
    <property type="entry name" value="Cell_wall_metabolism_enzyme"/>
</dbReference>
<dbReference type="InterPro" id="IPR011055">
    <property type="entry name" value="Dup_hybrid_motif"/>
</dbReference>
<dbReference type="Pfam" id="PF01551">
    <property type="entry name" value="Peptidase_M23"/>
    <property type="match status" value="1"/>
</dbReference>
<dbReference type="EMBL" id="MFKH01000006">
    <property type="protein sequence ID" value="OGG37642.1"/>
    <property type="molecule type" value="Genomic_DNA"/>
</dbReference>
<dbReference type="InterPro" id="IPR016047">
    <property type="entry name" value="M23ase_b-sheet_dom"/>
</dbReference>
<feature type="coiled-coil region" evidence="1">
    <location>
        <begin position="34"/>
        <end position="72"/>
    </location>
</feature>
<reference evidence="4 5" key="1">
    <citation type="journal article" date="2016" name="Nat. Commun.">
        <title>Thousands of microbial genomes shed light on interconnected biogeochemical processes in an aquifer system.</title>
        <authorList>
            <person name="Anantharaman K."/>
            <person name="Brown C.T."/>
            <person name="Hug L.A."/>
            <person name="Sharon I."/>
            <person name="Castelle C.J."/>
            <person name="Probst A.J."/>
            <person name="Thomas B.C."/>
            <person name="Singh A."/>
            <person name="Wilkins M.J."/>
            <person name="Karaoz U."/>
            <person name="Brodie E.L."/>
            <person name="Williams K.H."/>
            <person name="Hubbard S.S."/>
            <person name="Banfield J.F."/>
        </authorList>
    </citation>
    <scope>NUCLEOTIDE SEQUENCE [LARGE SCALE GENOMIC DNA]</scope>
</reference>
<dbReference type="PANTHER" id="PTHR21666">
    <property type="entry name" value="PEPTIDASE-RELATED"/>
    <property type="match status" value="1"/>
</dbReference>
<dbReference type="CDD" id="cd12797">
    <property type="entry name" value="M23_peptidase"/>
    <property type="match status" value="1"/>
</dbReference>
<dbReference type="Proteomes" id="UP000176273">
    <property type="component" value="Unassembled WGS sequence"/>
</dbReference>
<evidence type="ECO:0000313" key="5">
    <source>
        <dbReference type="Proteomes" id="UP000176273"/>
    </source>
</evidence>
<feature type="chain" id="PRO_5009523118" description="M23ase beta-sheet core domain-containing protein" evidence="2">
    <location>
        <begin position="24"/>
        <end position="443"/>
    </location>
</feature>
<dbReference type="SUPFAM" id="SSF51261">
    <property type="entry name" value="Duplicated hybrid motif"/>
    <property type="match status" value="1"/>
</dbReference>
<name>A0A1F6BLK5_9BACT</name>
<dbReference type="Gene3D" id="2.70.70.10">
    <property type="entry name" value="Glucose Permease (Domain IIA)"/>
    <property type="match status" value="1"/>
</dbReference>
<dbReference type="STRING" id="1798468.A2110_00700"/>
<evidence type="ECO:0000256" key="2">
    <source>
        <dbReference type="SAM" id="SignalP"/>
    </source>
</evidence>
<dbReference type="AlphaFoldDB" id="A0A1F6BLK5"/>
<protein>
    <recommendedName>
        <fullName evidence="3">M23ase beta-sheet core domain-containing protein</fullName>
    </recommendedName>
</protein>
<accession>A0A1F6BLK5</accession>
<sequence length="443" mass="49154">MKHISYMLPFFILCVALPQLVFAAPDVPDDPTALRALISEKQTELLELQKQREELEQKLAATGEEKLSLKKELQNINYRVNQLELSVERNTLLIEKLGYEISSLEMDIKRAGEDIRNAKGSVALLLAELQRADHDTPLTILLKHASLSKSASVMQSIATVTNRLTLEAQSLATLQATLVKNQSEVTGKKQEKQAEQRTLLNQQSLVEETKNEKEYLLKETENKEKVYETHIAELEKAQSEISDVMTAIEDRLRATIDASLLPTPRPGVFAFAVKDSCITQEYGRTDFAAQAYKTKFHGGLDFRAREGEPIYAALDGTVAVVDNNDRGVARWNKYQYGKYVIIEHDNNLSTLYAHLSRQAVGEGQEVKTGDLVGYAGNTGYSFGAHLHFGVYLTPVRGWQERNGDNNAREHGGLIAIPPAAGLVPVGATLDPAQYLYPSPSCPS</sequence>
<comment type="caution">
    <text evidence="4">The sequence shown here is derived from an EMBL/GenBank/DDBJ whole genome shotgun (WGS) entry which is preliminary data.</text>
</comment>
<organism evidence="4 5">
    <name type="scientific">Candidatus Jorgensenbacteria bacterium GWA1_54_12</name>
    <dbReference type="NCBI Taxonomy" id="1798468"/>
    <lineage>
        <taxon>Bacteria</taxon>
        <taxon>Candidatus Joergenseniibacteriota</taxon>
    </lineage>
</organism>
<feature type="signal peptide" evidence="2">
    <location>
        <begin position="1"/>
        <end position="23"/>
    </location>
</feature>
<evidence type="ECO:0000256" key="1">
    <source>
        <dbReference type="SAM" id="Coils"/>
    </source>
</evidence>
<evidence type="ECO:0000259" key="3">
    <source>
        <dbReference type="Pfam" id="PF01551"/>
    </source>
</evidence>
<keyword evidence="2" id="KW-0732">Signal</keyword>
<proteinExistence type="predicted"/>
<feature type="domain" description="M23ase beta-sheet core" evidence="3">
    <location>
        <begin position="296"/>
        <end position="391"/>
    </location>
</feature>
<dbReference type="GO" id="GO:0004222">
    <property type="term" value="F:metalloendopeptidase activity"/>
    <property type="evidence" value="ECO:0007669"/>
    <property type="project" value="TreeGrafter"/>
</dbReference>
<keyword evidence="1" id="KW-0175">Coiled coil</keyword>
<dbReference type="PANTHER" id="PTHR21666:SF270">
    <property type="entry name" value="MUREIN HYDROLASE ACTIVATOR ENVC"/>
    <property type="match status" value="1"/>
</dbReference>
<gene>
    <name evidence="4" type="ORF">A2110_00700</name>
</gene>
<dbReference type="Gene3D" id="6.10.250.3150">
    <property type="match status" value="1"/>
</dbReference>